<feature type="non-terminal residue" evidence="2">
    <location>
        <position position="1443"/>
    </location>
</feature>
<dbReference type="EMBL" id="MU069759">
    <property type="protein sequence ID" value="KAF5834395.1"/>
    <property type="molecule type" value="Genomic_DNA"/>
</dbReference>
<evidence type="ECO:0000313" key="2">
    <source>
        <dbReference type="EMBL" id="KAF5834395.1"/>
    </source>
</evidence>
<feature type="compositionally biased region" description="Low complexity" evidence="1">
    <location>
        <begin position="115"/>
        <end position="139"/>
    </location>
</feature>
<feature type="region of interest" description="Disordered" evidence="1">
    <location>
        <begin position="93"/>
        <end position="139"/>
    </location>
</feature>
<feature type="compositionally biased region" description="Polar residues" evidence="1">
    <location>
        <begin position="1266"/>
        <end position="1275"/>
    </location>
</feature>
<organism evidence="2 3">
    <name type="scientific">Dunaliella salina</name>
    <name type="common">Green alga</name>
    <name type="synonym">Protococcus salinus</name>
    <dbReference type="NCBI Taxonomy" id="3046"/>
    <lineage>
        <taxon>Eukaryota</taxon>
        <taxon>Viridiplantae</taxon>
        <taxon>Chlorophyta</taxon>
        <taxon>core chlorophytes</taxon>
        <taxon>Chlorophyceae</taxon>
        <taxon>CS clade</taxon>
        <taxon>Chlamydomonadales</taxon>
        <taxon>Dunaliellaceae</taxon>
        <taxon>Dunaliella</taxon>
    </lineage>
</organism>
<feature type="region of interest" description="Disordered" evidence="1">
    <location>
        <begin position="1334"/>
        <end position="1356"/>
    </location>
</feature>
<dbReference type="PANTHER" id="PTHR16212">
    <property type="entry name" value="FOCADHESIN FAMILY MEMBER"/>
    <property type="match status" value="1"/>
</dbReference>
<accession>A0ABQ7GIF4</accession>
<name>A0ABQ7GIF4_DUNSA</name>
<feature type="region of interest" description="Disordered" evidence="1">
    <location>
        <begin position="51"/>
        <end position="70"/>
    </location>
</feature>
<sequence length="1443" mass="144980">MQPSTTATAPGPSHRDVASITYRLTCVLPAMLSSARVACGAEQGGGNCGGGGKNLDSDHQGQQASRAEGAVRAAGLGLPHPSAGLLCYRPKLPATSREHEGPGARHVGGGLAPKQAQQQQQQQQQQQHQHQHQQQRQVQQLGEELVGRLVDGLHSIGTVERQLQPPTALVVQTWATFFTRWLKIWMAAPTLPHPWNALNTEWDTAKASVLHAAPLAAVGFMQAAVLVGEAPAVEEVISRLQQQIAELRSSAAMRAALLALAHCARHLHATDHPVRQCLLHTLQMYATVCVTSAAAAVTEAAAPPPPIAATHLVGSRRANEVASCTVRVRLGAAGAASVAAAAAEGLAIMACSCAPSLAWDSGHDSLAGEQDTSNASGGSVVHHALSTLLGVVAHLSPNWVAILHTAAALLPLPGSVRASLVHAVQAGKQGQETEADAEVAEAGLERAVACGEASVKDASTEGVGGLAGGGADLEASGEQLPSAVRALAEVMAALEAAAVAQGYPEVYVRTLPQHEQQQKEASSAVQVLHALLVGVAQSSTEAMGIPTTHKPSSSARPTKIDAANTKQSTSSAMPGACGGSSDEIASSMQPGGKVLFCAACCALPVTSAALEVLGVPTSVPAPSSPLATAPAATECGSGAVVGGGSWQGLVGLLSAVVRASGPGGDGELRAVAAAAVGELSSAQGRPQQLLQLPASAVGGTNTQDRAKPAHHHPPSAAHHITDLLCALSSGDLAVSKGSHTVLVRAHAARALGCLLAGAQAQGCAPACIDALHNVKGDVVAAASCAGSAHLQGGLLEVVHAAAGPVKKGIRALEVAAVAATTAGVSGGSGSVAAWTLAAVCAAVVGEAGGISTRAAVGYGSGVDDAAEEGVEEEELGGEEGPVADGAKTAAGGGRARKGGELRAVHEYPADGALRNLVEALLELSKGSQQAPAAFSSAAHVAPSPSPLISPTLPLVAAASILRCLAAAPRLPALDFRNVCRRLLSLPVATVAAPAFSTLTPPGSSPLTTPRADSEHARLLQLNSVMAARAAEKAVTQLQLGVVGLALSHGSEQATGLPGLVDELLMECRFKSLSPAAQAALLQRLPHALACLAPSRAAPLLKGLSGIVSRASASPLSASSVPATPLASAHTPYALHPQQQQQQQQQQRDQQHLSVSCAFWEGLANVLVHTHTSSSSVIAKATRQGQSVASSQTASPKLPPSAATAAAAAIAQVYAQLPPLPMLLPGEIARLLQMIKALVNQGLPSTTCPAGASLGGGDGGGGGGEQLSHSADSSKASGGDVGSDSGHNAASSSAGVPTEGLLGLWASAARCLLALNASGLSLPYELNSLTSLPHSASPATGGAQLRPELSGGAPQGSQHTQQLCACQMRCLLVLWSAAGLKRSDAPHSNSSSSSSSACLDLSFKALSPCRSLCIEGGSMEMVGEQGVGVRGMASNGGRSHYDVG</sequence>
<reference evidence="2" key="1">
    <citation type="submission" date="2017-08" db="EMBL/GenBank/DDBJ databases">
        <authorList>
            <person name="Polle J.E."/>
            <person name="Barry K."/>
            <person name="Cushman J."/>
            <person name="Schmutz J."/>
            <person name="Tran D."/>
            <person name="Hathwaick L.T."/>
            <person name="Yim W.C."/>
            <person name="Jenkins J."/>
            <person name="Mckie-Krisberg Z.M."/>
            <person name="Prochnik S."/>
            <person name="Lindquist E."/>
            <person name="Dockter R.B."/>
            <person name="Adam C."/>
            <person name="Molina H."/>
            <person name="Bunkerborg J."/>
            <person name="Jin E."/>
            <person name="Buchheim M."/>
            <person name="Magnuson J."/>
        </authorList>
    </citation>
    <scope>NUCLEOTIDE SEQUENCE</scope>
    <source>
        <strain evidence="2">CCAP 19/18</strain>
    </source>
</reference>
<comment type="caution">
    <text evidence="2">The sequence shown here is derived from an EMBL/GenBank/DDBJ whole genome shotgun (WGS) entry which is preliminary data.</text>
</comment>
<keyword evidence="3" id="KW-1185">Reference proteome</keyword>
<dbReference type="PANTHER" id="PTHR16212:SF4">
    <property type="entry name" value="FOCADHESIN"/>
    <property type="match status" value="1"/>
</dbReference>
<feature type="region of interest" description="Disordered" evidence="1">
    <location>
        <begin position="1249"/>
        <end position="1292"/>
    </location>
</feature>
<feature type="region of interest" description="Disordered" evidence="1">
    <location>
        <begin position="543"/>
        <end position="584"/>
    </location>
</feature>
<evidence type="ECO:0000313" key="3">
    <source>
        <dbReference type="Proteomes" id="UP000815325"/>
    </source>
</evidence>
<dbReference type="Proteomes" id="UP000815325">
    <property type="component" value="Unassembled WGS sequence"/>
</dbReference>
<protein>
    <submittedName>
        <fullName evidence="2">Uncharacterized protein</fullName>
    </submittedName>
</protein>
<feature type="region of interest" description="Disordered" evidence="1">
    <location>
        <begin position="865"/>
        <end position="897"/>
    </location>
</feature>
<feature type="compositionally biased region" description="Acidic residues" evidence="1">
    <location>
        <begin position="865"/>
        <end position="877"/>
    </location>
</feature>
<feature type="compositionally biased region" description="Gly residues" evidence="1">
    <location>
        <begin position="1252"/>
        <end position="1264"/>
    </location>
</feature>
<dbReference type="InterPro" id="IPR045163">
    <property type="entry name" value="Focadhesin/RST1"/>
</dbReference>
<proteinExistence type="predicted"/>
<gene>
    <name evidence="2" type="ORF">DUNSADRAFT_8950</name>
</gene>
<evidence type="ECO:0000256" key="1">
    <source>
        <dbReference type="SAM" id="MobiDB-lite"/>
    </source>
</evidence>